<dbReference type="OrthoDB" id="290367at2"/>
<protein>
    <submittedName>
        <fullName evidence="2">Uncharacterized protein</fullName>
    </submittedName>
</protein>
<keyword evidence="1" id="KW-0472">Membrane</keyword>
<dbReference type="STRING" id="1851148.SMSP2_02857"/>
<accession>A0A1Q2MJB0</accession>
<keyword evidence="1" id="KW-0812">Transmembrane</keyword>
<evidence type="ECO:0000313" key="3">
    <source>
        <dbReference type="Proteomes" id="UP000188181"/>
    </source>
</evidence>
<dbReference type="RefSeq" id="WP_146684659.1">
    <property type="nucleotide sequence ID" value="NZ_CP019646.1"/>
</dbReference>
<dbReference type="Proteomes" id="UP000188181">
    <property type="component" value="Chromosome"/>
</dbReference>
<sequence length="131" mass="14639">MEESKKQVFMIAIVVVCLGFAGFIMYKQFGGGGGDGLAEAQHLVCTSCGATFEMSTKELQQQMADQPMMDPMMMSVPKYECKECGKKEAIIGMQCPQCEHVFIPNYNNTKDWYDRCPKCGYSEAEAAMKEE</sequence>
<proteinExistence type="predicted"/>
<organism evidence="2 3">
    <name type="scientific">Limihaloglobus sulfuriphilus</name>
    <dbReference type="NCBI Taxonomy" id="1851148"/>
    <lineage>
        <taxon>Bacteria</taxon>
        <taxon>Pseudomonadati</taxon>
        <taxon>Planctomycetota</taxon>
        <taxon>Phycisphaerae</taxon>
        <taxon>Sedimentisphaerales</taxon>
        <taxon>Sedimentisphaeraceae</taxon>
        <taxon>Limihaloglobus</taxon>
    </lineage>
</organism>
<dbReference type="AlphaFoldDB" id="A0A1Q2MJB0"/>
<feature type="transmembrane region" description="Helical" evidence="1">
    <location>
        <begin position="7"/>
        <end position="26"/>
    </location>
</feature>
<dbReference type="KEGG" id="pbas:SMSP2_02857"/>
<dbReference type="EMBL" id="CP019646">
    <property type="protein sequence ID" value="AQQ72472.1"/>
    <property type="molecule type" value="Genomic_DNA"/>
</dbReference>
<reference evidence="3" key="1">
    <citation type="submission" date="2017-02" db="EMBL/GenBank/DDBJ databases">
        <title>Comparative genomics and description of representatives of a novel lineage of planctomycetes thriving in anoxic sediments.</title>
        <authorList>
            <person name="Spring S."/>
            <person name="Bunk B."/>
            <person name="Sproer C."/>
        </authorList>
    </citation>
    <scope>NUCLEOTIDE SEQUENCE [LARGE SCALE GENOMIC DNA]</scope>
    <source>
        <strain evidence="3">SM-Chi-D1</strain>
    </source>
</reference>
<gene>
    <name evidence="2" type="ORF">SMSP2_02857</name>
</gene>
<evidence type="ECO:0000256" key="1">
    <source>
        <dbReference type="SAM" id="Phobius"/>
    </source>
</evidence>
<name>A0A1Q2MJB0_9BACT</name>
<evidence type="ECO:0000313" key="2">
    <source>
        <dbReference type="EMBL" id="AQQ72472.1"/>
    </source>
</evidence>
<keyword evidence="3" id="KW-1185">Reference proteome</keyword>
<keyword evidence="1" id="KW-1133">Transmembrane helix</keyword>